<evidence type="ECO:0000256" key="2">
    <source>
        <dbReference type="SAM" id="MobiDB-lite"/>
    </source>
</evidence>
<feature type="region of interest" description="Disordered" evidence="2">
    <location>
        <begin position="146"/>
        <end position="198"/>
    </location>
</feature>
<protein>
    <submittedName>
        <fullName evidence="3">Uncharacterized protein</fullName>
    </submittedName>
</protein>
<dbReference type="OrthoDB" id="185373at2759"/>
<accession>A0A1E7FF37</accession>
<reference evidence="3 4" key="1">
    <citation type="submission" date="2016-09" db="EMBL/GenBank/DDBJ databases">
        <title>Extensive genetic diversity and differential bi-allelic expression allows diatom success in the polar Southern Ocean.</title>
        <authorList>
            <consortium name="DOE Joint Genome Institute"/>
            <person name="Mock T."/>
            <person name="Otillar R.P."/>
            <person name="Strauss J."/>
            <person name="Dupont C."/>
            <person name="Frickenhaus S."/>
            <person name="Maumus F."/>
            <person name="Mcmullan M."/>
            <person name="Sanges R."/>
            <person name="Schmutz J."/>
            <person name="Toseland A."/>
            <person name="Valas R."/>
            <person name="Veluchamy A."/>
            <person name="Ward B.J."/>
            <person name="Allen A."/>
            <person name="Barry K."/>
            <person name="Falciatore A."/>
            <person name="Ferrante M."/>
            <person name="Fortunato A.E."/>
            <person name="Gloeckner G."/>
            <person name="Gruber A."/>
            <person name="Hipkin R."/>
            <person name="Janech M."/>
            <person name="Kroth P."/>
            <person name="Leese F."/>
            <person name="Lindquist E."/>
            <person name="Lyon B.R."/>
            <person name="Martin J."/>
            <person name="Mayer C."/>
            <person name="Parker M."/>
            <person name="Quesneville H."/>
            <person name="Raymond J."/>
            <person name="Uhlig C."/>
            <person name="Valentin K.U."/>
            <person name="Worden A.Z."/>
            <person name="Armbrust E.V."/>
            <person name="Bowler C."/>
            <person name="Green B."/>
            <person name="Moulton V."/>
            <person name="Van Oosterhout C."/>
            <person name="Grigoriev I."/>
        </authorList>
    </citation>
    <scope>NUCLEOTIDE SEQUENCE [LARGE SCALE GENOMIC DNA]</scope>
    <source>
        <strain evidence="3 4">CCMP1102</strain>
    </source>
</reference>
<dbReference type="PANTHER" id="PTHR47942:SF63">
    <property type="entry name" value="PENTATRICOPEPTIDE REPEAT-CONTAINING PROTEIN"/>
    <property type="match status" value="1"/>
</dbReference>
<dbReference type="InterPro" id="IPR051222">
    <property type="entry name" value="PPR/CCM1_RNA-binding"/>
</dbReference>
<name>A0A1E7FF37_9STRA</name>
<dbReference type="PANTHER" id="PTHR47942">
    <property type="entry name" value="TETRATRICOPEPTIDE REPEAT (TPR)-LIKE SUPERFAMILY PROTEIN-RELATED"/>
    <property type="match status" value="1"/>
</dbReference>
<dbReference type="KEGG" id="fcy:FRACYDRAFT_239260"/>
<evidence type="ECO:0000313" key="3">
    <source>
        <dbReference type="EMBL" id="OEU16665.1"/>
    </source>
</evidence>
<dbReference type="InterPro" id="IPR011990">
    <property type="entry name" value="TPR-like_helical_dom_sf"/>
</dbReference>
<gene>
    <name evidence="3" type="ORF">FRACYDRAFT_239260</name>
</gene>
<dbReference type="Proteomes" id="UP000095751">
    <property type="component" value="Unassembled WGS sequence"/>
</dbReference>
<dbReference type="EMBL" id="KV784358">
    <property type="protein sequence ID" value="OEU16665.1"/>
    <property type="molecule type" value="Genomic_DNA"/>
</dbReference>
<evidence type="ECO:0000256" key="1">
    <source>
        <dbReference type="ARBA" id="ARBA00022737"/>
    </source>
</evidence>
<keyword evidence="1" id="KW-0677">Repeat</keyword>
<organism evidence="3 4">
    <name type="scientific">Fragilariopsis cylindrus CCMP1102</name>
    <dbReference type="NCBI Taxonomy" id="635003"/>
    <lineage>
        <taxon>Eukaryota</taxon>
        <taxon>Sar</taxon>
        <taxon>Stramenopiles</taxon>
        <taxon>Ochrophyta</taxon>
        <taxon>Bacillariophyta</taxon>
        <taxon>Bacillariophyceae</taxon>
        <taxon>Bacillariophycidae</taxon>
        <taxon>Bacillariales</taxon>
        <taxon>Bacillariaceae</taxon>
        <taxon>Fragilariopsis</taxon>
    </lineage>
</organism>
<feature type="compositionally biased region" description="Low complexity" evidence="2">
    <location>
        <begin position="161"/>
        <end position="176"/>
    </location>
</feature>
<proteinExistence type="predicted"/>
<dbReference type="InParanoid" id="A0A1E7FF37"/>
<sequence>MDSKDSEKEWHSPSFMANCSVDQKEDWLKRLLHQNEISSSSSTTTSVVDVEAFLVVLKDLASPESVHDAGGPRRADMWMNRLLELYHRRKDENETEFHLDPKCYQYVIQAWANSDKEEAIVIRNRSERWLNDIIQKSGDILLSTVTIQGKNPPPRPPTVLNNNNNNNNNNKPNNNKYDNDNDNDAQTKQNIAPPPKIKPTIHCFNAFIDGLTRGRQGKNKRDRQILVENAAFSENILRRLHSMYCHRSKQQQQQQQQQEEDKINRYSDDDIAIIRPNTDTFNHVIRGWTRCKQEHNIHKKVLTILRLMESDQRENPEAFITDSGLPRPNTKSYSMAMDALIAVAKQKARLYNNDQKSRRKQHNYHDNGNSNDHRAHGHDHHLNGMDEIKEATAILKYMHDLYDAGVEGVVPHRVPYNILITGYSALASFGQHRYEYNISDDSGGEQFKAEEILRTMMSHRDNEFMEASPDVLSYEKVMLAWANSGHPQSGKRATWWLKQLWKDYDLYPESASTSSHKSSLLPTVSTYNIVMKALAGTDGALAAENVLLDLGERYRDERTDHPGLCPNSESFSIVIRAWLESADQARHVDQRIASIRRAYEWLSSLRGIENENNLSTAPQLFTGMLSLLKSCAKKRPHVLDLAQQIFEDYRQSRHRLDNFSYATLLQVGLLSYSWSDSGEDRENFVENIFADCCDDGLVSNVFIRTLVDHPSNECKNLTDRALIQDWPLPPSWSRNVKNKNNLPVPNDVKSASERLVLRRGRGDRK</sequence>
<feature type="region of interest" description="Disordered" evidence="2">
    <location>
        <begin position="354"/>
        <end position="379"/>
    </location>
</feature>
<evidence type="ECO:0000313" key="4">
    <source>
        <dbReference type="Proteomes" id="UP000095751"/>
    </source>
</evidence>
<dbReference type="Gene3D" id="1.25.40.10">
    <property type="entry name" value="Tetratricopeptide repeat domain"/>
    <property type="match status" value="2"/>
</dbReference>
<keyword evidence="4" id="KW-1185">Reference proteome</keyword>
<dbReference type="AlphaFoldDB" id="A0A1E7FF37"/>